<dbReference type="OrthoDB" id="6159837at2759"/>
<feature type="compositionally biased region" description="Polar residues" evidence="1">
    <location>
        <begin position="731"/>
        <end position="745"/>
    </location>
</feature>
<accession>A0A3S0ZB64</accession>
<feature type="non-terminal residue" evidence="2">
    <location>
        <position position="1"/>
    </location>
</feature>
<feature type="compositionally biased region" description="Low complexity" evidence="1">
    <location>
        <begin position="164"/>
        <end position="176"/>
    </location>
</feature>
<sequence>KCPKILESKHKTIFENSEIPDSEDDFEAGKGGRSLRKRDKSICYVEPTEADIFMDFNRKRSRSKAKEGALESEDEPKKRKLNSQTEESSALQDCSGSPINDKSLSKDSEKTSKNDKNHVHVHDYAKAKPPPSNSGPKEVVVYPKGPVKDPLSKSSKSKPVEIRAAPATLPTPTTPTVRSLLTSQPAPPGLISTFPPFLTSMSTSIGVLGATTLPRTPAIPTLATSGMVRPQFCMVKMDGKDVLLQVLPSSSPGATSEGSTLLLPGGKRLVVPHSHHLSQQINQAPRIMNSSALSAMPVPLITPMPSGLAASSAPSINSGVSLPFSIPSISTQQSYSVRGIPRTSFLPSTRTVTPVTVYPPLSSASAVASAPGTTAPIAMAAPNSTTVVRNIRVPASNLRATVPNQPGAVRAVRIFVPGCQATGVPGRFATLGSVATSSSALTRLTASSDLLPQRQQCKDSLTPEQRAEKRRKLEKKYPLPPGVVIKTEPLDAPSTSQWTTTYSRSLLPGNIQVVSASRRPNVTGVQSIRFLNPASAAAALGSSGTMPLANFIVRAASGGGRQAILIPSSLGMVSSSTLARSATTAQSISSAAVVSSTSTGAGGIISILPTLTSTLVSCSPTTTTTSSSVTSSASSETRDSETLTSSSSASSPLPSLPRNIAAVQSSTSVIVKLKAEIDAMSKLLAAQKSMGLRGDRIDKLKELLKKKEDSLKDLLAHPDTQSRASSEHIVTDNNRTKSVPSAASQSEREPVVIEID</sequence>
<feature type="region of interest" description="Disordered" evidence="1">
    <location>
        <begin position="56"/>
        <end position="178"/>
    </location>
</feature>
<dbReference type="AlphaFoldDB" id="A0A3S0ZB64"/>
<keyword evidence="3" id="KW-1185">Reference proteome</keyword>
<feature type="region of interest" description="Disordered" evidence="1">
    <location>
        <begin position="717"/>
        <end position="756"/>
    </location>
</feature>
<evidence type="ECO:0000313" key="2">
    <source>
        <dbReference type="EMBL" id="RUS70911.1"/>
    </source>
</evidence>
<protein>
    <submittedName>
        <fullName evidence="2">Uncharacterized protein</fullName>
    </submittedName>
</protein>
<evidence type="ECO:0000256" key="1">
    <source>
        <dbReference type="SAM" id="MobiDB-lite"/>
    </source>
</evidence>
<feature type="region of interest" description="Disordered" evidence="1">
    <location>
        <begin position="16"/>
        <end position="41"/>
    </location>
</feature>
<feature type="compositionally biased region" description="Basic and acidic residues" evidence="1">
    <location>
        <begin position="103"/>
        <end position="126"/>
    </location>
</feature>
<evidence type="ECO:0000313" key="3">
    <source>
        <dbReference type="Proteomes" id="UP000271974"/>
    </source>
</evidence>
<proteinExistence type="predicted"/>
<feature type="region of interest" description="Disordered" evidence="1">
    <location>
        <begin position="622"/>
        <end position="656"/>
    </location>
</feature>
<reference evidence="2 3" key="1">
    <citation type="submission" date="2019-01" db="EMBL/GenBank/DDBJ databases">
        <title>A draft genome assembly of the solar-powered sea slug Elysia chlorotica.</title>
        <authorList>
            <person name="Cai H."/>
            <person name="Li Q."/>
            <person name="Fang X."/>
            <person name="Li J."/>
            <person name="Curtis N.E."/>
            <person name="Altenburger A."/>
            <person name="Shibata T."/>
            <person name="Feng M."/>
            <person name="Maeda T."/>
            <person name="Schwartz J.A."/>
            <person name="Shigenobu S."/>
            <person name="Lundholm N."/>
            <person name="Nishiyama T."/>
            <person name="Yang H."/>
            <person name="Hasebe M."/>
            <person name="Li S."/>
            <person name="Pierce S.K."/>
            <person name="Wang J."/>
        </authorList>
    </citation>
    <scope>NUCLEOTIDE SEQUENCE [LARGE SCALE GENOMIC DNA]</scope>
    <source>
        <strain evidence="2">EC2010</strain>
        <tissue evidence="2">Whole organism of an adult</tissue>
    </source>
</reference>
<organism evidence="2 3">
    <name type="scientific">Elysia chlorotica</name>
    <name type="common">Eastern emerald elysia</name>
    <name type="synonym">Sea slug</name>
    <dbReference type="NCBI Taxonomy" id="188477"/>
    <lineage>
        <taxon>Eukaryota</taxon>
        <taxon>Metazoa</taxon>
        <taxon>Spiralia</taxon>
        <taxon>Lophotrochozoa</taxon>
        <taxon>Mollusca</taxon>
        <taxon>Gastropoda</taxon>
        <taxon>Heterobranchia</taxon>
        <taxon>Euthyneura</taxon>
        <taxon>Panpulmonata</taxon>
        <taxon>Sacoglossa</taxon>
        <taxon>Placobranchoidea</taxon>
        <taxon>Plakobranchidae</taxon>
        <taxon>Elysia</taxon>
    </lineage>
</organism>
<feature type="compositionally biased region" description="Basic and acidic residues" evidence="1">
    <location>
        <begin position="746"/>
        <end position="756"/>
    </location>
</feature>
<dbReference type="EMBL" id="RQTK01001307">
    <property type="protein sequence ID" value="RUS70911.1"/>
    <property type="molecule type" value="Genomic_DNA"/>
</dbReference>
<feature type="compositionally biased region" description="Polar residues" evidence="1">
    <location>
        <begin position="82"/>
        <end position="102"/>
    </location>
</feature>
<name>A0A3S0ZB64_ELYCH</name>
<feature type="compositionally biased region" description="Low complexity" evidence="1">
    <location>
        <begin position="642"/>
        <end position="656"/>
    </location>
</feature>
<comment type="caution">
    <text evidence="2">The sequence shown here is derived from an EMBL/GenBank/DDBJ whole genome shotgun (WGS) entry which is preliminary data.</text>
</comment>
<feature type="region of interest" description="Disordered" evidence="1">
    <location>
        <begin position="455"/>
        <end position="474"/>
    </location>
</feature>
<feature type="compositionally biased region" description="Low complexity" evidence="1">
    <location>
        <begin position="622"/>
        <end position="635"/>
    </location>
</feature>
<dbReference type="Proteomes" id="UP000271974">
    <property type="component" value="Unassembled WGS sequence"/>
</dbReference>
<gene>
    <name evidence="2" type="ORF">EGW08_021324</name>
</gene>